<dbReference type="AlphaFoldDB" id="A0A1R3JPJ4"/>
<reference evidence="1 2" key="1">
    <citation type="submission" date="2013-09" db="EMBL/GenBank/DDBJ databases">
        <title>Corchorus capsularis genome sequencing.</title>
        <authorList>
            <person name="Alam M."/>
            <person name="Haque M.S."/>
            <person name="Islam M.S."/>
            <person name="Emdad E.M."/>
            <person name="Islam M.M."/>
            <person name="Ahmed B."/>
            <person name="Halim A."/>
            <person name="Hossen Q.M.M."/>
            <person name="Hossain M.Z."/>
            <person name="Ahmed R."/>
            <person name="Khan M.M."/>
            <person name="Islam R."/>
            <person name="Rashid M.M."/>
            <person name="Khan S.A."/>
            <person name="Rahman M.S."/>
            <person name="Alam M."/>
        </authorList>
    </citation>
    <scope>NUCLEOTIDE SEQUENCE [LARGE SCALE GENOMIC DNA]</scope>
    <source>
        <strain evidence="2">cv. CVL-1</strain>
        <tissue evidence="1">Whole seedling</tissue>
    </source>
</reference>
<evidence type="ECO:0000313" key="1">
    <source>
        <dbReference type="EMBL" id="OMO96763.1"/>
    </source>
</evidence>
<dbReference type="EMBL" id="AWWV01007362">
    <property type="protein sequence ID" value="OMO96763.1"/>
    <property type="molecule type" value="Genomic_DNA"/>
</dbReference>
<protein>
    <submittedName>
        <fullName evidence="1">Uncharacterized protein</fullName>
    </submittedName>
</protein>
<proteinExistence type="predicted"/>
<dbReference type="Proteomes" id="UP000188268">
    <property type="component" value="Unassembled WGS sequence"/>
</dbReference>
<organism evidence="1 2">
    <name type="scientific">Corchorus capsularis</name>
    <name type="common">Jute</name>
    <dbReference type="NCBI Taxonomy" id="210143"/>
    <lineage>
        <taxon>Eukaryota</taxon>
        <taxon>Viridiplantae</taxon>
        <taxon>Streptophyta</taxon>
        <taxon>Embryophyta</taxon>
        <taxon>Tracheophyta</taxon>
        <taxon>Spermatophyta</taxon>
        <taxon>Magnoliopsida</taxon>
        <taxon>eudicotyledons</taxon>
        <taxon>Gunneridae</taxon>
        <taxon>Pentapetalae</taxon>
        <taxon>rosids</taxon>
        <taxon>malvids</taxon>
        <taxon>Malvales</taxon>
        <taxon>Malvaceae</taxon>
        <taxon>Grewioideae</taxon>
        <taxon>Apeibeae</taxon>
        <taxon>Corchorus</taxon>
    </lineage>
</organism>
<comment type="caution">
    <text evidence="1">The sequence shown here is derived from an EMBL/GenBank/DDBJ whole genome shotgun (WGS) entry which is preliminary data.</text>
</comment>
<accession>A0A1R3JPJ4</accession>
<gene>
    <name evidence="1" type="ORF">CCACVL1_04788</name>
</gene>
<evidence type="ECO:0000313" key="2">
    <source>
        <dbReference type="Proteomes" id="UP000188268"/>
    </source>
</evidence>
<name>A0A1R3JPJ4_COCAP</name>
<sequence>MAAPLDLETEILEAELMSDVQGLLKLKEKIWVKNKRRTAEVFHECFEVRVVELKKICLEVLGPQLNPAAIWELYAGAIVLYRRYMKERKGVLLGLRYS</sequence>
<dbReference type="Gramene" id="OMO96763">
    <property type="protein sequence ID" value="OMO96763"/>
    <property type="gene ID" value="CCACVL1_04788"/>
</dbReference>
<dbReference type="OrthoDB" id="10443869at2759"/>
<keyword evidence="2" id="KW-1185">Reference proteome</keyword>